<comment type="caution">
    <text evidence="3">The sequence shown here is derived from an EMBL/GenBank/DDBJ whole genome shotgun (WGS) entry which is preliminary data.</text>
</comment>
<keyword evidence="4" id="KW-1185">Reference proteome</keyword>
<evidence type="ECO:0000313" key="3">
    <source>
        <dbReference type="EMBL" id="OHT02799.1"/>
    </source>
</evidence>
<reference evidence="3" key="1">
    <citation type="submission" date="2016-10" db="EMBL/GenBank/DDBJ databases">
        <authorList>
            <person name="Benchimol M."/>
            <person name="Almeida L.G."/>
            <person name="Vasconcelos A.T."/>
            <person name="Perreira-Neves A."/>
            <person name="Rosa I.A."/>
            <person name="Tasca T."/>
            <person name="Bogo M.R."/>
            <person name="de Souza W."/>
        </authorList>
    </citation>
    <scope>NUCLEOTIDE SEQUENCE [LARGE SCALE GENOMIC DNA]</scope>
    <source>
        <strain evidence="3">K</strain>
    </source>
</reference>
<dbReference type="Proteomes" id="UP000179807">
    <property type="component" value="Unassembled WGS sequence"/>
</dbReference>
<feature type="coiled-coil region" evidence="1">
    <location>
        <begin position="417"/>
        <end position="444"/>
    </location>
</feature>
<keyword evidence="1" id="KW-0175">Coiled coil</keyword>
<dbReference type="VEuPathDB" id="TrichDB:TRFO_29923"/>
<accession>A0A1J4JUH0</accession>
<name>A0A1J4JUH0_9EUKA</name>
<dbReference type="EMBL" id="MLAK01000851">
    <property type="protein sequence ID" value="OHT02799.1"/>
    <property type="molecule type" value="Genomic_DNA"/>
</dbReference>
<gene>
    <name evidence="3" type="ORF">TRFO_29923</name>
</gene>
<protein>
    <submittedName>
        <fullName evidence="3">Uncharacterized protein</fullName>
    </submittedName>
</protein>
<dbReference type="GeneID" id="94841759"/>
<organism evidence="3 4">
    <name type="scientific">Tritrichomonas foetus</name>
    <dbReference type="NCBI Taxonomy" id="1144522"/>
    <lineage>
        <taxon>Eukaryota</taxon>
        <taxon>Metamonada</taxon>
        <taxon>Parabasalia</taxon>
        <taxon>Tritrichomonadida</taxon>
        <taxon>Tritrichomonadidae</taxon>
        <taxon>Tritrichomonas</taxon>
    </lineage>
</organism>
<feature type="coiled-coil region" evidence="1">
    <location>
        <begin position="786"/>
        <end position="843"/>
    </location>
</feature>
<dbReference type="AlphaFoldDB" id="A0A1J4JUH0"/>
<feature type="region of interest" description="Disordered" evidence="2">
    <location>
        <begin position="1"/>
        <end position="24"/>
    </location>
</feature>
<evidence type="ECO:0000313" key="4">
    <source>
        <dbReference type="Proteomes" id="UP000179807"/>
    </source>
</evidence>
<dbReference type="RefSeq" id="XP_068355935.1">
    <property type="nucleotide sequence ID" value="XM_068507055.1"/>
</dbReference>
<evidence type="ECO:0000256" key="1">
    <source>
        <dbReference type="SAM" id="Coils"/>
    </source>
</evidence>
<evidence type="ECO:0000256" key="2">
    <source>
        <dbReference type="SAM" id="MobiDB-lite"/>
    </source>
</evidence>
<proteinExistence type="predicted"/>
<sequence>MNGAGSVTSSRSGRRRSNHVFHAEPPLERQSELIDSYFQEILNLLLNEIQGQNGDGPDGMNNKKRNKNKSFNSTATLISDSIHKLFCDTWRSIRAAQKADDAVEEQHLKEFLLKQFDNFRANMDNLRSQQIDLLIDLIKVRGDPITNSLFFSSTKLLNDLIILYCEDLFEIIAKNREYKDSDFAESITENLIEKISLFSNGLSKFHYTLVSNFDQFLAPEIDEDLSSDQLADLYADKIDEALKGFQQASELFHQELKQITAFTFRLFQSYPFEAEEEGFFDVISLFKPSIDIFISLCSTLSARLAELGEPQDYSEYDDDDWEKLIKEQQVEFMKSEVSKEGDTLVASLNQFWRYAAEQSELDKKSQIDIQFENIGDLLFTTIEERFNSQDPTLKATDVSLPFLTAVEYNDDNFDQFRDLLITQIEQCSSNLENLRRKQLKLLSNQPKEEEDLDYYLIDSKDLSKEIQDRALDLNVALYQGRKASFILSQRPKPINDDYSYYSDDEESPEQSDVFLLYDNEESTAIKSHLEAIIDLNKNIYSSVEVPFSPGMAPKQRKTATTISDTASVFSVGSSTISKKSKKSTMTKAVMSKIAQHMDQFTRTQVNAIEDAMASTYLQLFASIKGTLIAAIRLSEYQDAAEINMRMHQQCLEYLNHLNETKKRANRDLDVDMLKATDDRIKEMQAQSTNDLERCINESLRNLIDMTITNYERNLEDITDKYNILIDNEKKALQSTASKMMTDTHIPQLVLIEKQRLIAKEKEKMRKQTQFQHIEDSIREFASKGDYNRAKMEKEKLEIAKEEDLRKRIIDMDKSFDTKKNNIIQEQSKDLQLLEERYNLKLERIKADKSQEFTEQLNTLASSIRSSLQRHAQFALKILPLDQQGKRNLPLQFEKIANEIVSNRARKGNRLATIATQTKKSVV</sequence>